<feature type="transmembrane region" description="Helical" evidence="11">
    <location>
        <begin position="183"/>
        <end position="205"/>
    </location>
</feature>
<keyword evidence="2" id="KW-1003">Cell membrane</keyword>
<dbReference type="Proteomes" id="UP001249851">
    <property type="component" value="Unassembled WGS sequence"/>
</dbReference>
<keyword evidence="14" id="KW-1185">Reference proteome</keyword>
<dbReference type="Gene3D" id="1.20.1070.10">
    <property type="entry name" value="Rhodopsin 7-helix transmembrane proteins"/>
    <property type="match status" value="1"/>
</dbReference>
<comment type="subcellular location">
    <subcellularLocation>
        <location evidence="1">Cell membrane</location>
        <topology evidence="1">Multi-pass membrane protein</topology>
    </subcellularLocation>
</comment>
<reference evidence="13" key="1">
    <citation type="journal article" date="2023" name="G3 (Bethesda)">
        <title>Whole genome assembly and annotation of the endangered Caribbean coral Acropora cervicornis.</title>
        <authorList>
            <person name="Selwyn J.D."/>
            <person name="Vollmer S.V."/>
        </authorList>
    </citation>
    <scope>NUCLEOTIDE SEQUENCE</scope>
    <source>
        <strain evidence="13">K2</strain>
    </source>
</reference>
<comment type="similarity">
    <text evidence="10">Belongs to the G-protein coupled receptor 1 family.</text>
</comment>
<keyword evidence="7" id="KW-1015">Disulfide bond</keyword>
<dbReference type="PANTHER" id="PTHR24248:SF199">
    <property type="entry name" value="IP13425P-RELATED"/>
    <property type="match status" value="1"/>
</dbReference>
<dbReference type="GO" id="GO:0005886">
    <property type="term" value="C:plasma membrane"/>
    <property type="evidence" value="ECO:0007669"/>
    <property type="project" value="UniProtKB-SubCell"/>
</dbReference>
<comment type="caution">
    <text evidence="13">The sequence shown here is derived from an EMBL/GenBank/DDBJ whole genome shotgun (WGS) entry which is preliminary data.</text>
</comment>
<evidence type="ECO:0000313" key="13">
    <source>
        <dbReference type="EMBL" id="KAK2574596.1"/>
    </source>
</evidence>
<keyword evidence="8 10" id="KW-0675">Receptor</keyword>
<evidence type="ECO:0000256" key="6">
    <source>
        <dbReference type="ARBA" id="ARBA00023136"/>
    </source>
</evidence>
<evidence type="ECO:0000256" key="3">
    <source>
        <dbReference type="ARBA" id="ARBA00022692"/>
    </source>
</evidence>
<evidence type="ECO:0000256" key="9">
    <source>
        <dbReference type="ARBA" id="ARBA00023224"/>
    </source>
</evidence>
<evidence type="ECO:0000259" key="12">
    <source>
        <dbReference type="PROSITE" id="PS50262"/>
    </source>
</evidence>
<dbReference type="EMBL" id="JARQWQ010000001">
    <property type="protein sequence ID" value="KAK2574596.1"/>
    <property type="molecule type" value="Genomic_DNA"/>
</dbReference>
<accession>A0AAD9R8S3</accession>
<feature type="transmembrane region" description="Helical" evidence="11">
    <location>
        <begin position="288"/>
        <end position="309"/>
    </location>
</feature>
<keyword evidence="4 11" id="KW-1133">Transmembrane helix</keyword>
<dbReference type="AlphaFoldDB" id="A0AAD9R8S3"/>
<feature type="transmembrane region" description="Helical" evidence="11">
    <location>
        <begin position="137"/>
        <end position="163"/>
    </location>
</feature>
<evidence type="ECO:0000256" key="10">
    <source>
        <dbReference type="RuleBase" id="RU000688"/>
    </source>
</evidence>
<evidence type="ECO:0000256" key="5">
    <source>
        <dbReference type="ARBA" id="ARBA00023040"/>
    </source>
</evidence>
<dbReference type="CDD" id="cd14967">
    <property type="entry name" value="7tmA_amine_R-like"/>
    <property type="match status" value="1"/>
</dbReference>
<evidence type="ECO:0000256" key="11">
    <source>
        <dbReference type="SAM" id="Phobius"/>
    </source>
</evidence>
<evidence type="ECO:0000313" key="14">
    <source>
        <dbReference type="Proteomes" id="UP001249851"/>
    </source>
</evidence>
<feature type="transmembrane region" description="Helical" evidence="11">
    <location>
        <begin position="58"/>
        <end position="76"/>
    </location>
</feature>
<proteinExistence type="inferred from homology"/>
<evidence type="ECO:0000256" key="4">
    <source>
        <dbReference type="ARBA" id="ARBA00022989"/>
    </source>
</evidence>
<organism evidence="13 14">
    <name type="scientific">Acropora cervicornis</name>
    <name type="common">Staghorn coral</name>
    <dbReference type="NCBI Taxonomy" id="6130"/>
    <lineage>
        <taxon>Eukaryota</taxon>
        <taxon>Metazoa</taxon>
        <taxon>Cnidaria</taxon>
        <taxon>Anthozoa</taxon>
        <taxon>Hexacorallia</taxon>
        <taxon>Scleractinia</taxon>
        <taxon>Astrocoeniina</taxon>
        <taxon>Acroporidae</taxon>
        <taxon>Acropora</taxon>
    </lineage>
</organism>
<evidence type="ECO:0000256" key="2">
    <source>
        <dbReference type="ARBA" id="ARBA00022475"/>
    </source>
</evidence>
<name>A0AAD9R8S3_ACRCE</name>
<evidence type="ECO:0000256" key="8">
    <source>
        <dbReference type="ARBA" id="ARBA00023170"/>
    </source>
</evidence>
<reference evidence="13" key="2">
    <citation type="journal article" date="2023" name="Science">
        <title>Genomic signatures of disease resistance in endangered staghorn corals.</title>
        <authorList>
            <person name="Vollmer S.V."/>
            <person name="Selwyn J.D."/>
            <person name="Despard B.A."/>
            <person name="Roesel C.L."/>
        </authorList>
    </citation>
    <scope>NUCLEOTIDE SEQUENCE</scope>
    <source>
        <strain evidence="13">K2</strain>
    </source>
</reference>
<dbReference type="PROSITE" id="PS50262">
    <property type="entry name" value="G_PROTEIN_RECEP_F1_2"/>
    <property type="match status" value="1"/>
</dbReference>
<gene>
    <name evidence="13" type="ORF">P5673_000786</name>
</gene>
<feature type="transmembrane region" description="Helical" evidence="11">
    <location>
        <begin position="252"/>
        <end position="276"/>
    </location>
</feature>
<sequence length="379" mass="43167">MNNTSVSEHAPSVGWSPYFIITCLVLYSLIIVISILGNVAVCIAICLNSRLRSSPTMYYIFSLACSDLLTACLAMPFDAESILLNDKWKHGELVCIVWTTTYLFSVPTSMLTLLTLTIDRYKTLSDPLRRFRKTQFFSVRCSRVIVVTLWLYNLAFSLIPLMGWRILPHYVSNGYCYFNITQAYSTLSSMLHFILPLLIITAIYFKIYRIAQNVRLCQDLNEVASVTSGDIVRHPTPCDHGRFQRNMKATKTIALIISALFLCWFPHSVASLTFSLCKNCYYSAPPELLSSLLILGYLNSALNPFIYSLRNRNFRETYHALYLSIRKIGRDASIRSRLSSISSHRSNLSLAFHKVQRESVVEQNNSIKMTAYTLSLKSL</sequence>
<feature type="transmembrane region" description="Helical" evidence="11">
    <location>
        <begin position="18"/>
        <end position="46"/>
    </location>
</feature>
<feature type="domain" description="G-protein coupled receptors family 1 profile" evidence="12">
    <location>
        <begin position="37"/>
        <end position="307"/>
    </location>
</feature>
<evidence type="ECO:0000256" key="1">
    <source>
        <dbReference type="ARBA" id="ARBA00004651"/>
    </source>
</evidence>
<dbReference type="PANTHER" id="PTHR24248">
    <property type="entry name" value="ADRENERGIC RECEPTOR-RELATED G-PROTEIN COUPLED RECEPTOR"/>
    <property type="match status" value="1"/>
</dbReference>
<keyword evidence="6 11" id="KW-0472">Membrane</keyword>
<dbReference type="PRINTS" id="PR00237">
    <property type="entry name" value="GPCRRHODOPSN"/>
</dbReference>
<feature type="transmembrane region" description="Helical" evidence="11">
    <location>
        <begin position="96"/>
        <end position="116"/>
    </location>
</feature>
<keyword evidence="9 10" id="KW-0807">Transducer</keyword>
<dbReference type="GO" id="GO:0043410">
    <property type="term" value="P:positive regulation of MAPK cascade"/>
    <property type="evidence" value="ECO:0007669"/>
    <property type="project" value="TreeGrafter"/>
</dbReference>
<protein>
    <submittedName>
        <fullName evidence="13">Histamine H2 receptor</fullName>
    </submittedName>
</protein>
<dbReference type="PROSITE" id="PS00237">
    <property type="entry name" value="G_PROTEIN_RECEP_F1_1"/>
    <property type="match status" value="1"/>
</dbReference>
<dbReference type="SUPFAM" id="SSF81321">
    <property type="entry name" value="Family A G protein-coupled receptor-like"/>
    <property type="match status" value="1"/>
</dbReference>
<keyword evidence="5 10" id="KW-0297">G-protein coupled receptor</keyword>
<dbReference type="GO" id="GO:0004993">
    <property type="term" value="F:G protein-coupled serotonin receptor activity"/>
    <property type="evidence" value="ECO:0007669"/>
    <property type="project" value="UniProtKB-ARBA"/>
</dbReference>
<dbReference type="InterPro" id="IPR017452">
    <property type="entry name" value="GPCR_Rhodpsn_7TM"/>
</dbReference>
<evidence type="ECO:0000256" key="7">
    <source>
        <dbReference type="ARBA" id="ARBA00023157"/>
    </source>
</evidence>
<dbReference type="Pfam" id="PF00001">
    <property type="entry name" value="7tm_1"/>
    <property type="match status" value="1"/>
</dbReference>
<keyword evidence="3 10" id="KW-0812">Transmembrane</keyword>
<dbReference type="GO" id="GO:0071880">
    <property type="term" value="P:adenylate cyclase-activating adrenergic receptor signaling pathway"/>
    <property type="evidence" value="ECO:0007669"/>
    <property type="project" value="TreeGrafter"/>
</dbReference>
<dbReference type="InterPro" id="IPR000276">
    <property type="entry name" value="GPCR_Rhodpsn"/>
</dbReference>